<keyword evidence="6" id="KW-0460">Magnesium</keyword>
<evidence type="ECO:0000256" key="5">
    <source>
        <dbReference type="ARBA" id="ARBA00024179"/>
    </source>
</evidence>
<evidence type="ECO:0000313" key="7">
    <source>
        <dbReference type="EMBL" id="RPA65570.1"/>
    </source>
</evidence>
<dbReference type="NCBIfam" id="TIGR01484">
    <property type="entry name" value="HAD-SF-IIB"/>
    <property type="match status" value="1"/>
</dbReference>
<dbReference type="InterPro" id="IPR036412">
    <property type="entry name" value="HAD-like_sf"/>
</dbReference>
<dbReference type="InterPro" id="IPR003337">
    <property type="entry name" value="Trehalose_PPase"/>
</dbReference>
<dbReference type="UniPathway" id="UPA00299"/>
<organism evidence="7 8">
    <name type="scientific">Gordonia oryzae</name>
    <dbReference type="NCBI Taxonomy" id="2487349"/>
    <lineage>
        <taxon>Bacteria</taxon>
        <taxon>Bacillati</taxon>
        <taxon>Actinomycetota</taxon>
        <taxon>Actinomycetes</taxon>
        <taxon>Mycobacteriales</taxon>
        <taxon>Gordoniaceae</taxon>
        <taxon>Gordonia</taxon>
    </lineage>
</organism>
<sequence>MSAEGIPAPLSDALLRASTVDRLLLASDYDGCIAPIVSRPQDAVGLPESIEALRAAARLDRTAVAVVSGRALSDLAALSGLTNDPITLVGSHGSEFDTGFGQPVTAAQQQLLDRIIDDFESIAAEFDGVTVEVKPVSTTLHVRNATPADAAAALDRARLGPARWDGIETTEGKAVIELAVIETSKGRALDLLRDRTGADVVIYLGDDVTDEKAFAHLRHDHDISIKVGPGDTAAQYRIGDPADVAAVLEFVAAHRREALG</sequence>
<dbReference type="GO" id="GO:0004805">
    <property type="term" value="F:trehalose-phosphatase activity"/>
    <property type="evidence" value="ECO:0007669"/>
    <property type="project" value="UniProtKB-EC"/>
</dbReference>
<comment type="similarity">
    <text evidence="3 6">Belongs to the trehalose phosphatase family.</text>
</comment>
<dbReference type="EC" id="3.1.3.12" evidence="6"/>
<accession>A0A3N4H411</accession>
<dbReference type="Gene3D" id="3.30.70.1020">
    <property type="entry name" value="Trehalose-6-phosphate phosphatase related protein, domain 2"/>
    <property type="match status" value="1"/>
</dbReference>
<dbReference type="PANTHER" id="PTHR43768">
    <property type="entry name" value="TREHALOSE 6-PHOSPHATE PHOSPHATASE"/>
    <property type="match status" value="1"/>
</dbReference>
<dbReference type="InterPro" id="IPR023214">
    <property type="entry name" value="HAD_sf"/>
</dbReference>
<dbReference type="Gene3D" id="3.40.50.1000">
    <property type="entry name" value="HAD superfamily/HAD-like"/>
    <property type="match status" value="1"/>
</dbReference>
<keyword evidence="4 6" id="KW-0378">Hydrolase</keyword>
<name>A0A3N4H411_9ACTN</name>
<dbReference type="InterPro" id="IPR044651">
    <property type="entry name" value="OTSB-like"/>
</dbReference>
<comment type="function">
    <text evidence="5 6">Removes the phosphate from trehalose 6-phosphate to produce free trehalose.</text>
</comment>
<dbReference type="RefSeq" id="WP_123925356.1">
    <property type="nucleotide sequence ID" value="NZ_JBPSDP010000009.1"/>
</dbReference>
<dbReference type="AlphaFoldDB" id="A0A3N4H411"/>
<evidence type="ECO:0000256" key="6">
    <source>
        <dbReference type="RuleBase" id="RU361117"/>
    </source>
</evidence>
<gene>
    <name evidence="7" type="primary">otsB</name>
    <name evidence="7" type="ORF">EF294_02045</name>
</gene>
<comment type="pathway">
    <text evidence="2 6">Glycan biosynthesis; trehalose biosynthesis.</text>
</comment>
<evidence type="ECO:0000313" key="8">
    <source>
        <dbReference type="Proteomes" id="UP000267536"/>
    </source>
</evidence>
<evidence type="ECO:0000256" key="4">
    <source>
        <dbReference type="ARBA" id="ARBA00022801"/>
    </source>
</evidence>
<keyword evidence="8" id="KW-1185">Reference proteome</keyword>
<evidence type="ECO:0000256" key="3">
    <source>
        <dbReference type="ARBA" id="ARBA00008770"/>
    </source>
</evidence>
<comment type="catalytic activity">
    <reaction evidence="1 6">
        <text>alpha,alpha-trehalose 6-phosphate + H2O = alpha,alpha-trehalose + phosphate</text>
        <dbReference type="Rhea" id="RHEA:23420"/>
        <dbReference type="ChEBI" id="CHEBI:15377"/>
        <dbReference type="ChEBI" id="CHEBI:16551"/>
        <dbReference type="ChEBI" id="CHEBI:43474"/>
        <dbReference type="ChEBI" id="CHEBI:58429"/>
        <dbReference type="EC" id="3.1.3.12"/>
    </reaction>
</comment>
<dbReference type="Proteomes" id="UP000267536">
    <property type="component" value="Unassembled WGS sequence"/>
</dbReference>
<dbReference type="Pfam" id="PF02358">
    <property type="entry name" value="Trehalose_PPase"/>
    <property type="match status" value="1"/>
</dbReference>
<evidence type="ECO:0000256" key="2">
    <source>
        <dbReference type="ARBA" id="ARBA00005199"/>
    </source>
</evidence>
<dbReference type="GO" id="GO:0046872">
    <property type="term" value="F:metal ion binding"/>
    <property type="evidence" value="ECO:0007669"/>
    <property type="project" value="UniProtKB-KW"/>
</dbReference>
<dbReference type="NCBIfam" id="TIGR00685">
    <property type="entry name" value="T6PP"/>
    <property type="match status" value="1"/>
</dbReference>
<keyword evidence="6" id="KW-0479">Metal-binding</keyword>
<proteinExistence type="inferred from homology"/>
<comment type="cofactor">
    <cofactor evidence="6">
        <name>Mg(2+)</name>
        <dbReference type="ChEBI" id="CHEBI:18420"/>
    </cofactor>
</comment>
<dbReference type="SUPFAM" id="SSF56784">
    <property type="entry name" value="HAD-like"/>
    <property type="match status" value="1"/>
</dbReference>
<dbReference type="CDD" id="cd01627">
    <property type="entry name" value="HAD_TPP"/>
    <property type="match status" value="1"/>
</dbReference>
<dbReference type="PANTHER" id="PTHR43768:SF3">
    <property type="entry name" value="TREHALOSE 6-PHOSPHATE PHOSPHATASE"/>
    <property type="match status" value="1"/>
</dbReference>
<protein>
    <recommendedName>
        <fullName evidence="6">Trehalose 6-phosphate phosphatase</fullName>
        <ecNumber evidence="6">3.1.3.12</ecNumber>
    </recommendedName>
</protein>
<dbReference type="EMBL" id="RKMH01000002">
    <property type="protein sequence ID" value="RPA65570.1"/>
    <property type="molecule type" value="Genomic_DNA"/>
</dbReference>
<comment type="caution">
    <text evidence="7">The sequence shown here is derived from an EMBL/GenBank/DDBJ whole genome shotgun (WGS) entry which is preliminary data.</text>
</comment>
<dbReference type="InterPro" id="IPR006379">
    <property type="entry name" value="HAD-SF_hydro_IIB"/>
</dbReference>
<dbReference type="OrthoDB" id="3902805at2"/>
<dbReference type="GO" id="GO:0005992">
    <property type="term" value="P:trehalose biosynthetic process"/>
    <property type="evidence" value="ECO:0007669"/>
    <property type="project" value="UniProtKB-UniPathway"/>
</dbReference>
<evidence type="ECO:0000256" key="1">
    <source>
        <dbReference type="ARBA" id="ARBA00000500"/>
    </source>
</evidence>
<reference evidence="7 8" key="1">
    <citation type="submission" date="2018-11" db="EMBL/GenBank/DDBJ databases">
        <title>Draft genome sequence of Gordonia sp. RS15-1S isolated from rice stems.</title>
        <authorList>
            <person name="Muangham S."/>
        </authorList>
    </citation>
    <scope>NUCLEOTIDE SEQUENCE [LARGE SCALE GENOMIC DNA]</scope>
    <source>
        <strain evidence="7 8">RS15-1S</strain>
    </source>
</reference>